<organism evidence="1">
    <name type="scientific">Anguilla anguilla</name>
    <name type="common">European freshwater eel</name>
    <name type="synonym">Muraena anguilla</name>
    <dbReference type="NCBI Taxonomy" id="7936"/>
    <lineage>
        <taxon>Eukaryota</taxon>
        <taxon>Metazoa</taxon>
        <taxon>Chordata</taxon>
        <taxon>Craniata</taxon>
        <taxon>Vertebrata</taxon>
        <taxon>Euteleostomi</taxon>
        <taxon>Actinopterygii</taxon>
        <taxon>Neopterygii</taxon>
        <taxon>Teleostei</taxon>
        <taxon>Anguilliformes</taxon>
        <taxon>Anguillidae</taxon>
        <taxon>Anguilla</taxon>
    </lineage>
</organism>
<reference evidence="1" key="1">
    <citation type="submission" date="2014-11" db="EMBL/GenBank/DDBJ databases">
        <authorList>
            <person name="Amaro Gonzalez C."/>
        </authorList>
    </citation>
    <scope>NUCLEOTIDE SEQUENCE</scope>
</reference>
<name>A0A0E9VJ92_ANGAN</name>
<protein>
    <submittedName>
        <fullName evidence="1">Uncharacterized protein</fullName>
    </submittedName>
</protein>
<dbReference type="AlphaFoldDB" id="A0A0E9VJ92"/>
<proteinExistence type="predicted"/>
<dbReference type="EMBL" id="GBXM01030435">
    <property type="protein sequence ID" value="JAH78142.1"/>
    <property type="molecule type" value="Transcribed_RNA"/>
</dbReference>
<evidence type="ECO:0000313" key="1">
    <source>
        <dbReference type="EMBL" id="JAH78142.1"/>
    </source>
</evidence>
<sequence length="25" mass="2762">MGVQRFLLSHPISLSLFAWSEGTQG</sequence>
<reference evidence="1" key="2">
    <citation type="journal article" date="2015" name="Fish Shellfish Immunol.">
        <title>Early steps in the European eel (Anguilla anguilla)-Vibrio vulnificus interaction in the gills: Role of the RtxA13 toxin.</title>
        <authorList>
            <person name="Callol A."/>
            <person name="Pajuelo D."/>
            <person name="Ebbesson L."/>
            <person name="Teles M."/>
            <person name="MacKenzie S."/>
            <person name="Amaro C."/>
        </authorList>
    </citation>
    <scope>NUCLEOTIDE SEQUENCE</scope>
</reference>
<accession>A0A0E9VJ92</accession>